<dbReference type="InterPro" id="IPR018247">
    <property type="entry name" value="EF_Hand_1_Ca_BS"/>
</dbReference>
<dbReference type="SUPFAM" id="SSF47473">
    <property type="entry name" value="EF-hand"/>
    <property type="match status" value="1"/>
</dbReference>
<evidence type="ECO:0000256" key="2">
    <source>
        <dbReference type="SAM" id="Coils"/>
    </source>
</evidence>
<feature type="coiled-coil region" evidence="2">
    <location>
        <begin position="63"/>
        <end position="90"/>
    </location>
</feature>
<dbReference type="PROSITE" id="PS50222">
    <property type="entry name" value="EF_HAND_2"/>
    <property type="match status" value="1"/>
</dbReference>
<dbReference type="InterPro" id="IPR002048">
    <property type="entry name" value="EF_hand_dom"/>
</dbReference>
<dbReference type="SMART" id="SM00054">
    <property type="entry name" value="EFh"/>
    <property type="match status" value="2"/>
</dbReference>
<dbReference type="InterPro" id="IPR011992">
    <property type="entry name" value="EF-hand-dom_pair"/>
</dbReference>
<dbReference type="Proteomes" id="UP000694845">
    <property type="component" value="Unplaced"/>
</dbReference>
<keyword evidence="4" id="KW-1185">Reference proteome</keyword>
<sequence>MYMICMPDVAWCYSVKGAINNSNAGSCRWLVHCLTVCWRRAVDCLGCKKSPIMPLKKGKKKKKGGAKKKVNKAEKAKEKLEKACELMTSQTDLYQNFLDRMDRWIVANKHKAVELFKRFDRNGDGVLTYDEFKSGMLDLDAPCNALELHVLAKRLDKDKNETIDYVEFSKGLSFCTDEEETDGTEKHPPLEITKEVLEECPSCKLGLWKPYAEKYPKYVYIYLKFVTFDNLRSYPGHFSVIVHSHLTVFGLLEIIKERTDLGTTKLRIFSDKSRDASCLLLPDKTLEQCGIQGGTRSKPEETVLYYDYSTEFHDCPLLMSDHYFMS</sequence>
<feature type="domain" description="EF-hand" evidence="3">
    <location>
        <begin position="107"/>
        <end position="142"/>
    </location>
</feature>
<accession>A0A8B7ZCL0</accession>
<dbReference type="Pfam" id="PF13499">
    <property type="entry name" value="EF-hand_7"/>
    <property type="match status" value="1"/>
</dbReference>
<dbReference type="GeneID" id="110986092"/>
<dbReference type="AlphaFoldDB" id="A0A8B7ZCL0"/>
<dbReference type="KEGG" id="aplc:110986092"/>
<keyword evidence="2" id="KW-0175">Coiled coil</keyword>
<evidence type="ECO:0000313" key="4">
    <source>
        <dbReference type="Proteomes" id="UP000694845"/>
    </source>
</evidence>
<dbReference type="CDD" id="cd00051">
    <property type="entry name" value="EFh"/>
    <property type="match status" value="1"/>
</dbReference>
<evidence type="ECO:0000256" key="1">
    <source>
        <dbReference type="ARBA" id="ARBA00022837"/>
    </source>
</evidence>
<dbReference type="RefSeq" id="XP_022103408.1">
    <property type="nucleotide sequence ID" value="XM_022247716.1"/>
</dbReference>
<evidence type="ECO:0000259" key="3">
    <source>
        <dbReference type="PROSITE" id="PS50222"/>
    </source>
</evidence>
<proteinExistence type="predicted"/>
<dbReference type="OrthoDB" id="418595at2759"/>
<evidence type="ECO:0000313" key="5">
    <source>
        <dbReference type="RefSeq" id="XP_022103408.1"/>
    </source>
</evidence>
<gene>
    <name evidence="5" type="primary">LOC110986092</name>
</gene>
<dbReference type="Gene3D" id="1.10.238.10">
    <property type="entry name" value="EF-hand"/>
    <property type="match status" value="1"/>
</dbReference>
<dbReference type="GO" id="GO:0005509">
    <property type="term" value="F:calcium ion binding"/>
    <property type="evidence" value="ECO:0007669"/>
    <property type="project" value="InterPro"/>
</dbReference>
<reference evidence="5" key="1">
    <citation type="submission" date="2025-08" db="UniProtKB">
        <authorList>
            <consortium name="RefSeq"/>
        </authorList>
    </citation>
    <scope>IDENTIFICATION</scope>
</reference>
<protein>
    <submittedName>
        <fullName evidence="5">Uncharacterized protein LOC110986092 isoform X1</fullName>
    </submittedName>
</protein>
<keyword evidence="1" id="KW-0106">Calcium</keyword>
<dbReference type="PROSITE" id="PS00018">
    <property type="entry name" value="EF_HAND_1"/>
    <property type="match status" value="1"/>
</dbReference>
<organism evidence="4 5">
    <name type="scientific">Acanthaster planci</name>
    <name type="common">Crown-of-thorns starfish</name>
    <dbReference type="NCBI Taxonomy" id="133434"/>
    <lineage>
        <taxon>Eukaryota</taxon>
        <taxon>Metazoa</taxon>
        <taxon>Echinodermata</taxon>
        <taxon>Eleutherozoa</taxon>
        <taxon>Asterozoa</taxon>
        <taxon>Asteroidea</taxon>
        <taxon>Valvatacea</taxon>
        <taxon>Valvatida</taxon>
        <taxon>Acanthasteridae</taxon>
        <taxon>Acanthaster</taxon>
    </lineage>
</organism>
<name>A0A8B7ZCL0_ACAPL</name>